<dbReference type="Proteomes" id="UP000190150">
    <property type="component" value="Unassembled WGS sequence"/>
</dbReference>
<sequence length="617" mass="65022">AGVAVVQPTSTKAGIITVDAQVDAKSINGSPATARFVIANNLEVTKVADQPRVKAGTNTTFTVTIKNNGPADIAAGKVITLGELPGTGLTITGYEVTSANGTATGTGNSATVTTNSVIAVGGTITVKVTATVGADAPSTITNGIKVWGPDKDPGTDPEDDKDDTPPIPVDRESNLSIVKKSDQTRVKAGENTTFTLTITNDGPSTIDIGEKIQLTERPGAGVTIDKYEIISTNATVNGTANNATVTTTAKIAQGQTIVVKVIAKVDADAPTTITNGITVWGPDKDPGTDPEDDKDDTPPIPVDRDYNLTIEKIADEARVKAGETTTFTVTITNNGPSVMEIGKDIKLTERPSAGVTIEKYEIIGNNATISGSGNKTTVTTTAKLALSGTITVKITAKIDDEAPENITNGISVWRPGKPDTEDPDDKDDTPEIPVIYPLIQAVDDIAETKTAIPVTVDVLANDIVTKWDIVPASIEVVASSAGAQLNVEMDGKVTYTSSRDMIGEDTFTYRVKDVKGRWSNTATVRVAVASNDLDIPNIITPNGDGKNDVFRIKGIELYDKVSLTIVNRWGNEVYKSNTYNNDWGGLGLSEGTYFYVLELLKGGKVEVQKGWVTIKSN</sequence>
<dbReference type="InterPro" id="IPR026341">
    <property type="entry name" value="T9SS_type_B"/>
</dbReference>
<dbReference type="OrthoDB" id="9765926at2"/>
<dbReference type="InterPro" id="IPR013783">
    <property type="entry name" value="Ig-like_fold"/>
</dbReference>
<dbReference type="PANTHER" id="PTHR34819">
    <property type="entry name" value="LARGE CYSTEINE-RICH PERIPLASMIC PROTEIN OMCB"/>
    <property type="match status" value="1"/>
</dbReference>
<keyword evidence="4" id="KW-1185">Reference proteome</keyword>
<name>A0A1T5GCJ2_9SPHI</name>
<evidence type="ECO:0000259" key="2">
    <source>
        <dbReference type="Pfam" id="PF01345"/>
    </source>
</evidence>
<feature type="domain" description="DUF11" evidence="2">
    <location>
        <begin position="175"/>
        <end position="289"/>
    </location>
</feature>
<evidence type="ECO:0000256" key="1">
    <source>
        <dbReference type="SAM" id="MobiDB-lite"/>
    </source>
</evidence>
<feature type="domain" description="DUF11" evidence="2">
    <location>
        <begin position="308"/>
        <end position="429"/>
    </location>
</feature>
<gene>
    <name evidence="3" type="ORF">SAMN05660841_03961</name>
</gene>
<feature type="non-terminal residue" evidence="3">
    <location>
        <position position="1"/>
    </location>
</feature>
<dbReference type="NCBIfam" id="TIGR01451">
    <property type="entry name" value="B_ant_repeat"/>
    <property type="match status" value="1"/>
</dbReference>
<dbReference type="Pfam" id="PF17963">
    <property type="entry name" value="Big_9"/>
    <property type="match status" value="1"/>
</dbReference>
<feature type="domain" description="DUF11" evidence="2">
    <location>
        <begin position="42"/>
        <end position="156"/>
    </location>
</feature>
<accession>A0A1T5GCJ2</accession>
<evidence type="ECO:0000313" key="4">
    <source>
        <dbReference type="Proteomes" id="UP000190150"/>
    </source>
</evidence>
<proteinExistence type="predicted"/>
<dbReference type="PANTHER" id="PTHR34819:SF3">
    <property type="entry name" value="CELL SURFACE PROTEIN"/>
    <property type="match status" value="1"/>
</dbReference>
<dbReference type="InterPro" id="IPR047589">
    <property type="entry name" value="DUF11_rpt"/>
</dbReference>
<dbReference type="NCBIfam" id="TIGR04131">
    <property type="entry name" value="Bac_Flav_CTERM"/>
    <property type="match status" value="1"/>
</dbReference>
<organism evidence="3 4">
    <name type="scientific">Sphingobacterium nematocida</name>
    <dbReference type="NCBI Taxonomy" id="1513896"/>
    <lineage>
        <taxon>Bacteria</taxon>
        <taxon>Pseudomonadati</taxon>
        <taxon>Bacteroidota</taxon>
        <taxon>Sphingobacteriia</taxon>
        <taxon>Sphingobacteriales</taxon>
        <taxon>Sphingobacteriaceae</taxon>
        <taxon>Sphingobacterium</taxon>
    </lineage>
</organism>
<evidence type="ECO:0000313" key="3">
    <source>
        <dbReference type="EMBL" id="SKC06082.1"/>
    </source>
</evidence>
<reference evidence="4" key="1">
    <citation type="submission" date="2017-02" db="EMBL/GenBank/DDBJ databases">
        <authorList>
            <person name="Varghese N."/>
            <person name="Submissions S."/>
        </authorList>
    </citation>
    <scope>NUCLEOTIDE SEQUENCE [LARGE SCALE GENOMIC DNA]</scope>
    <source>
        <strain evidence="4">DSM 24091</strain>
    </source>
</reference>
<dbReference type="Gene3D" id="2.60.40.3440">
    <property type="match status" value="1"/>
</dbReference>
<dbReference type="Pfam" id="PF13585">
    <property type="entry name" value="CHU_C"/>
    <property type="match status" value="1"/>
</dbReference>
<dbReference type="InterPro" id="IPR001434">
    <property type="entry name" value="OmcB-like_DUF11"/>
</dbReference>
<protein>
    <submittedName>
        <fullName evidence="3">Conserved repeat domain-containing protein/gliding motility-associated C-terminal domain-containing protein</fullName>
    </submittedName>
</protein>
<feature type="region of interest" description="Disordered" evidence="1">
    <location>
        <begin position="277"/>
        <end position="302"/>
    </location>
</feature>
<dbReference type="EMBL" id="FUZF01000023">
    <property type="protein sequence ID" value="SKC06082.1"/>
    <property type="molecule type" value="Genomic_DNA"/>
</dbReference>
<dbReference type="Pfam" id="PF01345">
    <property type="entry name" value="DUF11"/>
    <property type="match status" value="3"/>
</dbReference>
<feature type="region of interest" description="Disordered" evidence="1">
    <location>
        <begin position="407"/>
        <end position="429"/>
    </location>
</feature>
<dbReference type="AlphaFoldDB" id="A0A1T5GCJ2"/>
<dbReference type="InterPro" id="IPR051172">
    <property type="entry name" value="Chlamydia_OmcB"/>
</dbReference>
<dbReference type="STRING" id="1513896.SAMN05660841_03961"/>
<dbReference type="RefSeq" id="WP_139375405.1">
    <property type="nucleotide sequence ID" value="NZ_FUZF01000023.1"/>
</dbReference>
<dbReference type="Gene3D" id="2.60.40.10">
    <property type="entry name" value="Immunoglobulins"/>
    <property type="match status" value="1"/>
</dbReference>
<feature type="region of interest" description="Disordered" evidence="1">
    <location>
        <begin position="143"/>
        <end position="171"/>
    </location>
</feature>